<comment type="similarity">
    <text evidence="1">Belongs to the LysR transcriptional regulatory family.</text>
</comment>
<dbReference type="CDD" id="cd08414">
    <property type="entry name" value="PBP2_LTTR_aromatics_like"/>
    <property type="match status" value="1"/>
</dbReference>
<evidence type="ECO:0000256" key="3">
    <source>
        <dbReference type="ARBA" id="ARBA00023125"/>
    </source>
</evidence>
<dbReference type="InterPro" id="IPR000847">
    <property type="entry name" value="LysR_HTH_N"/>
</dbReference>
<dbReference type="KEGG" id="amr:AM1_1052"/>
<evidence type="ECO:0000313" key="6">
    <source>
        <dbReference type="EMBL" id="ABW26092.1"/>
    </source>
</evidence>
<evidence type="ECO:0000313" key="7">
    <source>
        <dbReference type="Proteomes" id="UP000000268"/>
    </source>
</evidence>
<sequence>MVCSIEFRQLQSFVVLAEELHFGRAADRLDITQPALSKQILVLEKAVGVQLFFRTKRTVTLTHAGQTFLHQARQLLLQRDQAILLTRRTGDGEIGQLSIGFTKTATQTVLPQLLRQFVQRYPEVDLDLRELATEAQVTALNQDNIDVAFLHPPIDQRGLQLQIILAESFVAVLPPQHPFVHLDAIPLEAFANEPLIVHPRREGPILYDGFQQVCQRAGFQPNIIKESITLQTRLCLVAAGLGITFVSDRLQALVGTNVVCRPIQDCPIQLEFGAAWRQNAANPVLQNFLELLVGKNDV</sequence>
<dbReference type="AlphaFoldDB" id="B0C1S6"/>
<dbReference type="SUPFAM" id="SSF53850">
    <property type="entry name" value="Periplasmic binding protein-like II"/>
    <property type="match status" value="1"/>
</dbReference>
<evidence type="ECO:0000259" key="5">
    <source>
        <dbReference type="PROSITE" id="PS50931"/>
    </source>
</evidence>
<dbReference type="PROSITE" id="PS50931">
    <property type="entry name" value="HTH_LYSR"/>
    <property type="match status" value="1"/>
</dbReference>
<dbReference type="PRINTS" id="PR00039">
    <property type="entry name" value="HTHLYSR"/>
</dbReference>
<dbReference type="GO" id="GO:0003677">
    <property type="term" value="F:DNA binding"/>
    <property type="evidence" value="ECO:0007669"/>
    <property type="project" value="UniProtKB-KW"/>
</dbReference>
<evidence type="ECO:0000256" key="4">
    <source>
        <dbReference type="ARBA" id="ARBA00023163"/>
    </source>
</evidence>
<gene>
    <name evidence="6" type="ordered locus">AM1_1052</name>
</gene>
<keyword evidence="4" id="KW-0804">Transcription</keyword>
<dbReference type="GO" id="GO:0003700">
    <property type="term" value="F:DNA-binding transcription factor activity"/>
    <property type="evidence" value="ECO:0007669"/>
    <property type="project" value="InterPro"/>
</dbReference>
<dbReference type="STRING" id="329726.AM1_1052"/>
<dbReference type="PANTHER" id="PTHR30346:SF0">
    <property type="entry name" value="HCA OPERON TRANSCRIPTIONAL ACTIVATOR HCAR"/>
    <property type="match status" value="1"/>
</dbReference>
<dbReference type="Proteomes" id="UP000000268">
    <property type="component" value="Chromosome"/>
</dbReference>
<dbReference type="EMBL" id="CP000828">
    <property type="protein sequence ID" value="ABW26092.1"/>
    <property type="molecule type" value="Genomic_DNA"/>
</dbReference>
<dbReference type="InterPro" id="IPR036388">
    <property type="entry name" value="WH-like_DNA-bd_sf"/>
</dbReference>
<accession>B0C1S6</accession>
<dbReference type="HOGENOM" id="CLU_039613_6_4_3"/>
<organism evidence="6 7">
    <name type="scientific">Acaryochloris marina (strain MBIC 11017)</name>
    <dbReference type="NCBI Taxonomy" id="329726"/>
    <lineage>
        <taxon>Bacteria</taxon>
        <taxon>Bacillati</taxon>
        <taxon>Cyanobacteriota</taxon>
        <taxon>Cyanophyceae</taxon>
        <taxon>Acaryochloridales</taxon>
        <taxon>Acaryochloridaceae</taxon>
        <taxon>Acaryochloris</taxon>
    </lineage>
</organism>
<dbReference type="GO" id="GO:0032993">
    <property type="term" value="C:protein-DNA complex"/>
    <property type="evidence" value="ECO:0007669"/>
    <property type="project" value="TreeGrafter"/>
</dbReference>
<dbReference type="InterPro" id="IPR036390">
    <property type="entry name" value="WH_DNA-bd_sf"/>
</dbReference>
<evidence type="ECO:0000256" key="2">
    <source>
        <dbReference type="ARBA" id="ARBA00023015"/>
    </source>
</evidence>
<evidence type="ECO:0000256" key="1">
    <source>
        <dbReference type="ARBA" id="ARBA00009437"/>
    </source>
</evidence>
<feature type="domain" description="HTH lysR-type" evidence="5">
    <location>
        <begin position="5"/>
        <end position="62"/>
    </location>
</feature>
<dbReference type="Gene3D" id="3.40.190.10">
    <property type="entry name" value="Periplasmic binding protein-like II"/>
    <property type="match status" value="2"/>
</dbReference>
<keyword evidence="3" id="KW-0238">DNA-binding</keyword>
<name>B0C1S6_ACAM1</name>
<dbReference type="SUPFAM" id="SSF46785">
    <property type="entry name" value="Winged helix' DNA-binding domain"/>
    <property type="match status" value="1"/>
</dbReference>
<dbReference type="eggNOG" id="COG0583">
    <property type="taxonomic scope" value="Bacteria"/>
</dbReference>
<dbReference type="PANTHER" id="PTHR30346">
    <property type="entry name" value="TRANSCRIPTIONAL DUAL REGULATOR HCAR-RELATED"/>
    <property type="match status" value="1"/>
</dbReference>
<keyword evidence="7" id="KW-1185">Reference proteome</keyword>
<protein>
    <submittedName>
        <fullName evidence="6">Transcriptional regulator, LysR family</fullName>
    </submittedName>
</protein>
<proteinExistence type="inferred from homology"/>
<keyword evidence="2" id="KW-0805">Transcription regulation</keyword>
<dbReference type="RefSeq" id="WP_012161650.1">
    <property type="nucleotide sequence ID" value="NC_009925.1"/>
</dbReference>
<dbReference type="Gene3D" id="1.10.10.10">
    <property type="entry name" value="Winged helix-like DNA-binding domain superfamily/Winged helix DNA-binding domain"/>
    <property type="match status" value="1"/>
</dbReference>
<dbReference type="InterPro" id="IPR005119">
    <property type="entry name" value="LysR_subst-bd"/>
</dbReference>
<dbReference type="Pfam" id="PF00126">
    <property type="entry name" value="HTH_1"/>
    <property type="match status" value="1"/>
</dbReference>
<reference evidence="6 7" key="1">
    <citation type="journal article" date="2008" name="Proc. Natl. Acad. Sci. U.S.A.">
        <title>Niche adaptation and genome expansion in the chlorophyll d-producing cyanobacterium Acaryochloris marina.</title>
        <authorList>
            <person name="Swingley W.D."/>
            <person name="Chen M."/>
            <person name="Cheung P.C."/>
            <person name="Conrad A.L."/>
            <person name="Dejesa L.C."/>
            <person name="Hao J."/>
            <person name="Honchak B.M."/>
            <person name="Karbach L.E."/>
            <person name="Kurdoglu A."/>
            <person name="Lahiri S."/>
            <person name="Mastrian S.D."/>
            <person name="Miyashita H."/>
            <person name="Page L."/>
            <person name="Ramakrishna P."/>
            <person name="Satoh S."/>
            <person name="Sattley W.M."/>
            <person name="Shimada Y."/>
            <person name="Taylor H.L."/>
            <person name="Tomo T."/>
            <person name="Tsuchiya T."/>
            <person name="Wang Z.T."/>
            <person name="Raymond J."/>
            <person name="Mimuro M."/>
            <person name="Blankenship R.E."/>
            <person name="Touchman J.W."/>
        </authorList>
    </citation>
    <scope>NUCLEOTIDE SEQUENCE [LARGE SCALE GENOMIC DNA]</scope>
    <source>
        <strain evidence="7">MBIC 11017</strain>
    </source>
</reference>
<dbReference type="Pfam" id="PF03466">
    <property type="entry name" value="LysR_substrate"/>
    <property type="match status" value="1"/>
</dbReference>
<dbReference type="FunFam" id="1.10.10.10:FF:000001">
    <property type="entry name" value="LysR family transcriptional regulator"/>
    <property type="match status" value="1"/>
</dbReference>